<dbReference type="AlphaFoldDB" id="A0A1G7ZIE1"/>
<evidence type="ECO:0000313" key="3">
    <source>
        <dbReference type="EMBL" id="SDH08444.1"/>
    </source>
</evidence>
<name>A0A1G7ZIE1_9PROT</name>
<dbReference type="Pfam" id="PF04072">
    <property type="entry name" value="LCM"/>
    <property type="match status" value="1"/>
</dbReference>
<accession>A0A1G7ZIE1</accession>
<keyword evidence="1 3" id="KW-0489">Methyltransferase</keyword>
<dbReference type="Proteomes" id="UP000217076">
    <property type="component" value="Unassembled WGS sequence"/>
</dbReference>
<organism evidence="3 4">
    <name type="scientific">Roseospirillum parvum</name>
    <dbReference type="NCBI Taxonomy" id="83401"/>
    <lineage>
        <taxon>Bacteria</taxon>
        <taxon>Pseudomonadati</taxon>
        <taxon>Pseudomonadota</taxon>
        <taxon>Alphaproteobacteria</taxon>
        <taxon>Rhodospirillales</taxon>
        <taxon>Rhodospirillaceae</taxon>
        <taxon>Roseospirillum</taxon>
    </lineage>
</organism>
<evidence type="ECO:0000313" key="4">
    <source>
        <dbReference type="Proteomes" id="UP000217076"/>
    </source>
</evidence>
<dbReference type="PANTHER" id="PTHR43619">
    <property type="entry name" value="S-ADENOSYL-L-METHIONINE-DEPENDENT METHYLTRANSFERASE YKTD-RELATED"/>
    <property type="match status" value="1"/>
</dbReference>
<protein>
    <submittedName>
        <fullName evidence="3">O-Methyltransferase involved in polyketide biosynthesis</fullName>
    </submittedName>
</protein>
<sequence length="295" mass="31906">MNQITPTPADVPVEAPGVAALNGVSETLLIPLAARARGSAARSVADFTDPTAEMLCRRFQVDMIRYAAHWPTVRGTLLRGAWCDARCIDFLSRHPEGTVLNVGAGLNTAYERVAARVPDGGWRWIDSDVASVMALRETVFDDDARRASRVLDATDATALAQLLSGIDGPLLMLAEGVLMYLPPPAIHALFSRLADHPGAEAVFDWCSPAMVRRSRRHPALARIRDSSVVFQWALLRPENIADHDPRWRVVDQTNAPISGAGRLPAAIGALHRLLTGGREFYGCAHIRAEATAPAA</sequence>
<dbReference type="PANTHER" id="PTHR43619:SF2">
    <property type="entry name" value="S-ADENOSYL-L-METHIONINE-DEPENDENT METHYLTRANSFERASES SUPERFAMILY PROTEIN"/>
    <property type="match status" value="1"/>
</dbReference>
<dbReference type="RefSeq" id="WP_092617802.1">
    <property type="nucleotide sequence ID" value="NZ_FNCV01000004.1"/>
</dbReference>
<dbReference type="SUPFAM" id="SSF53335">
    <property type="entry name" value="S-adenosyl-L-methionine-dependent methyltransferases"/>
    <property type="match status" value="1"/>
</dbReference>
<dbReference type="InterPro" id="IPR029063">
    <property type="entry name" value="SAM-dependent_MTases_sf"/>
</dbReference>
<keyword evidence="4" id="KW-1185">Reference proteome</keyword>
<gene>
    <name evidence="3" type="ORF">SAMN05421742_104118</name>
</gene>
<keyword evidence="2 3" id="KW-0808">Transferase</keyword>
<evidence type="ECO:0000256" key="2">
    <source>
        <dbReference type="ARBA" id="ARBA00022679"/>
    </source>
</evidence>
<reference evidence="4" key="1">
    <citation type="submission" date="2016-10" db="EMBL/GenBank/DDBJ databases">
        <authorList>
            <person name="Varghese N."/>
            <person name="Submissions S."/>
        </authorList>
    </citation>
    <scope>NUCLEOTIDE SEQUENCE [LARGE SCALE GENOMIC DNA]</scope>
    <source>
        <strain evidence="4">930I</strain>
    </source>
</reference>
<dbReference type="GO" id="GO:0032259">
    <property type="term" value="P:methylation"/>
    <property type="evidence" value="ECO:0007669"/>
    <property type="project" value="UniProtKB-KW"/>
</dbReference>
<dbReference type="OrthoDB" id="9800233at2"/>
<evidence type="ECO:0000256" key="1">
    <source>
        <dbReference type="ARBA" id="ARBA00022603"/>
    </source>
</evidence>
<proteinExistence type="predicted"/>
<dbReference type="InterPro" id="IPR007213">
    <property type="entry name" value="Ppm1/Ppm2/Tcmp"/>
</dbReference>
<dbReference type="EMBL" id="FNCV01000004">
    <property type="protein sequence ID" value="SDH08444.1"/>
    <property type="molecule type" value="Genomic_DNA"/>
</dbReference>
<dbReference type="Gene3D" id="3.40.50.150">
    <property type="entry name" value="Vaccinia Virus protein VP39"/>
    <property type="match status" value="1"/>
</dbReference>
<dbReference type="STRING" id="83401.SAMN05421742_104118"/>
<dbReference type="GO" id="GO:0008168">
    <property type="term" value="F:methyltransferase activity"/>
    <property type="evidence" value="ECO:0007669"/>
    <property type="project" value="UniProtKB-KW"/>
</dbReference>